<accession>A0A833SMF2</accession>
<keyword evidence="2" id="KW-1185">Reference proteome</keyword>
<dbReference type="Proteomes" id="UP000602510">
    <property type="component" value="Unassembled WGS sequence"/>
</dbReference>
<reference evidence="1" key="1">
    <citation type="submission" date="2020-04" db="EMBL/GenBank/DDBJ databases">
        <title>Hybrid Assembly of Korean Phytophthora infestans isolates.</title>
        <authorList>
            <person name="Prokchorchik M."/>
            <person name="Lee Y."/>
            <person name="Seo J."/>
            <person name="Cho J.-H."/>
            <person name="Park Y.-E."/>
            <person name="Jang D.-C."/>
            <person name="Im J.-S."/>
            <person name="Choi J.-G."/>
            <person name="Park H.-J."/>
            <person name="Lee G.-B."/>
            <person name="Lee Y.-G."/>
            <person name="Hong S.-Y."/>
            <person name="Cho K."/>
            <person name="Sohn K.H."/>
        </authorList>
    </citation>
    <scope>NUCLEOTIDE SEQUENCE</scope>
    <source>
        <strain evidence="1">KR_1_A1</strain>
    </source>
</reference>
<protein>
    <submittedName>
        <fullName evidence="1">Uncharacterized protein</fullName>
    </submittedName>
</protein>
<evidence type="ECO:0000313" key="2">
    <source>
        <dbReference type="Proteomes" id="UP000602510"/>
    </source>
</evidence>
<organism evidence="1 2">
    <name type="scientific">Phytophthora infestans</name>
    <name type="common">Potato late blight agent</name>
    <name type="synonym">Botrytis infestans</name>
    <dbReference type="NCBI Taxonomy" id="4787"/>
    <lineage>
        <taxon>Eukaryota</taxon>
        <taxon>Sar</taxon>
        <taxon>Stramenopiles</taxon>
        <taxon>Oomycota</taxon>
        <taxon>Peronosporomycetes</taxon>
        <taxon>Peronosporales</taxon>
        <taxon>Peronosporaceae</taxon>
        <taxon>Phytophthora</taxon>
    </lineage>
</organism>
<sequence length="75" mass="8279">MTSVSSATWRWKLLFIGVRGCDLSPWLANRFTTVAAYFCCAIVSTSPSLFQPSSMPTKLLEASHLLIANRLVMLA</sequence>
<dbReference type="EMBL" id="WSZM01000462">
    <property type="protein sequence ID" value="KAF4032818.1"/>
    <property type="molecule type" value="Genomic_DNA"/>
</dbReference>
<name>A0A833SMF2_PHYIN</name>
<proteinExistence type="predicted"/>
<dbReference type="AlphaFoldDB" id="A0A833SMF2"/>
<comment type="caution">
    <text evidence="1">The sequence shown here is derived from an EMBL/GenBank/DDBJ whole genome shotgun (WGS) entry which is preliminary data.</text>
</comment>
<gene>
    <name evidence="1" type="ORF">GN244_ATG15280</name>
</gene>
<evidence type="ECO:0000313" key="1">
    <source>
        <dbReference type="EMBL" id="KAF4032818.1"/>
    </source>
</evidence>